<accession>A0A9P7ZPC8</accession>
<dbReference type="RefSeq" id="XP_046119742.1">
    <property type="nucleotide sequence ID" value="XM_046260689.1"/>
</dbReference>
<dbReference type="InterPro" id="IPR050360">
    <property type="entry name" value="MFS_Sugar_Transporters"/>
</dbReference>
<dbReference type="SUPFAM" id="SSF103473">
    <property type="entry name" value="MFS general substrate transporter"/>
    <property type="match status" value="1"/>
</dbReference>
<evidence type="ECO:0000256" key="7">
    <source>
        <dbReference type="SAM" id="Phobius"/>
    </source>
</evidence>
<evidence type="ECO:0000256" key="5">
    <source>
        <dbReference type="ARBA" id="ARBA00023136"/>
    </source>
</evidence>
<keyword evidence="5 7" id="KW-0472">Membrane</keyword>
<dbReference type="Pfam" id="PF00083">
    <property type="entry name" value="Sugar_tr"/>
    <property type="match status" value="1"/>
</dbReference>
<evidence type="ECO:0000259" key="8">
    <source>
        <dbReference type="PROSITE" id="PS50850"/>
    </source>
</evidence>
<evidence type="ECO:0000313" key="10">
    <source>
        <dbReference type="Proteomes" id="UP000887229"/>
    </source>
</evidence>
<dbReference type="OrthoDB" id="6612291at2759"/>
<name>A0A9P7ZPC8_9HYPO</name>
<evidence type="ECO:0000256" key="6">
    <source>
        <dbReference type="SAM" id="MobiDB-lite"/>
    </source>
</evidence>
<evidence type="ECO:0000256" key="4">
    <source>
        <dbReference type="ARBA" id="ARBA00022989"/>
    </source>
</evidence>
<feature type="transmembrane region" description="Helical" evidence="7">
    <location>
        <begin position="356"/>
        <end position="378"/>
    </location>
</feature>
<protein>
    <submittedName>
        <fullName evidence="9">General substrate transporter</fullName>
    </submittedName>
</protein>
<dbReference type="InterPro" id="IPR005829">
    <property type="entry name" value="Sugar_transporter_CS"/>
</dbReference>
<feature type="transmembrane region" description="Helical" evidence="7">
    <location>
        <begin position="109"/>
        <end position="133"/>
    </location>
</feature>
<dbReference type="GeneID" id="70291592"/>
<dbReference type="PROSITE" id="PS00217">
    <property type="entry name" value="SUGAR_TRANSPORT_2"/>
    <property type="match status" value="1"/>
</dbReference>
<proteinExistence type="inferred from homology"/>
<dbReference type="PANTHER" id="PTHR48022">
    <property type="entry name" value="PLASTIDIC GLUCOSE TRANSPORTER 4"/>
    <property type="match status" value="1"/>
</dbReference>
<organism evidence="9 10">
    <name type="scientific">Emericellopsis atlantica</name>
    <dbReference type="NCBI Taxonomy" id="2614577"/>
    <lineage>
        <taxon>Eukaryota</taxon>
        <taxon>Fungi</taxon>
        <taxon>Dikarya</taxon>
        <taxon>Ascomycota</taxon>
        <taxon>Pezizomycotina</taxon>
        <taxon>Sordariomycetes</taxon>
        <taxon>Hypocreomycetidae</taxon>
        <taxon>Hypocreales</taxon>
        <taxon>Bionectriaceae</taxon>
        <taxon>Emericellopsis</taxon>
    </lineage>
</organism>
<feature type="region of interest" description="Disordered" evidence="6">
    <location>
        <begin position="20"/>
        <end position="46"/>
    </location>
</feature>
<feature type="transmembrane region" description="Helical" evidence="7">
    <location>
        <begin position="457"/>
        <end position="478"/>
    </location>
</feature>
<dbReference type="Gene3D" id="1.20.1250.20">
    <property type="entry name" value="MFS general substrate transporter like domains"/>
    <property type="match status" value="1"/>
</dbReference>
<dbReference type="EMBL" id="MU251250">
    <property type="protein sequence ID" value="KAG9255818.1"/>
    <property type="molecule type" value="Genomic_DNA"/>
</dbReference>
<dbReference type="Proteomes" id="UP000887229">
    <property type="component" value="Unassembled WGS sequence"/>
</dbReference>
<reference evidence="9" key="1">
    <citation type="journal article" date="2021" name="IMA Fungus">
        <title>Genomic characterization of three marine fungi, including Emericellopsis atlantica sp. nov. with signatures of a generalist lifestyle and marine biomass degradation.</title>
        <authorList>
            <person name="Hagestad O.C."/>
            <person name="Hou L."/>
            <person name="Andersen J.H."/>
            <person name="Hansen E.H."/>
            <person name="Altermark B."/>
            <person name="Li C."/>
            <person name="Kuhnert E."/>
            <person name="Cox R.J."/>
            <person name="Crous P.W."/>
            <person name="Spatafora J.W."/>
            <person name="Lail K."/>
            <person name="Amirebrahimi M."/>
            <person name="Lipzen A."/>
            <person name="Pangilinan J."/>
            <person name="Andreopoulos W."/>
            <person name="Hayes R.D."/>
            <person name="Ng V."/>
            <person name="Grigoriev I.V."/>
            <person name="Jackson S.A."/>
            <person name="Sutton T.D.S."/>
            <person name="Dobson A.D.W."/>
            <person name="Rama T."/>
        </authorList>
    </citation>
    <scope>NUCLEOTIDE SEQUENCE</scope>
    <source>
        <strain evidence="9">TS7</strain>
    </source>
</reference>
<keyword evidence="10" id="KW-1185">Reference proteome</keyword>
<feature type="transmembrane region" description="Helical" evidence="7">
    <location>
        <begin position="490"/>
        <end position="508"/>
    </location>
</feature>
<dbReference type="InterPro" id="IPR036259">
    <property type="entry name" value="MFS_trans_sf"/>
</dbReference>
<sequence>MAQSDYTPLNDTREAEGIQPIHSDAYNLPTRPKSCQGSASQDEADHEQRLPLGKAIKLYPKVARWCLVMTLAIISWGYQLVIVGAIVSVDAFKRDYGETFERRQIIPSMWLSMWFGLPPAGTACGAVAAGWLGDRIGRKWTLFTGSIVSAGAVVVIFFSHVGDTAVTKRAMFTGGITIQGFAVGLIKTTCLTYVSENAPTSMRGSAMALFPTFTLVGQLIGFVVTYVTNGVPSRRGYLGALGSQGVLALAPLIISLTMHESPAWLLRKGKTDRAFRSATKLFASNISPSLVLKGYRDTLEEERATTGGATFAACFKDTNLRRTFITILANVFPALFGLDLLSNANTFLETVGLDSSTALLMMIAGVVAGIGGNGVGIWTLSKVGRRPATFWTMGVAAAFWGGVGVCGFFRDKSTIAPYFVAGFMVATIIVCGLGCWPAGYAILGETPSLRLRAKTQGIGNVSAQAGSIVMAASLPYLYQVDAADLGAFTGFIYCGLCTIGVAVGFFCLPEMKGRSGIEIDRMFELRLPPRKFRDWRGPPVDPMDVSEVGIRRG</sequence>
<feature type="transmembrane region" description="Helical" evidence="7">
    <location>
        <begin position="247"/>
        <end position="266"/>
    </location>
</feature>
<feature type="transmembrane region" description="Helical" evidence="7">
    <location>
        <begin position="324"/>
        <end position="344"/>
    </location>
</feature>
<feature type="domain" description="Major facilitator superfamily (MFS) profile" evidence="8">
    <location>
        <begin position="65"/>
        <end position="512"/>
    </location>
</feature>
<feature type="transmembrane region" description="Helical" evidence="7">
    <location>
        <begin position="65"/>
        <end position="89"/>
    </location>
</feature>
<comment type="subcellular location">
    <subcellularLocation>
        <location evidence="1">Membrane</location>
        <topology evidence="1">Multi-pass membrane protein</topology>
    </subcellularLocation>
</comment>
<feature type="transmembrane region" description="Helical" evidence="7">
    <location>
        <begin position="390"/>
        <end position="410"/>
    </location>
</feature>
<feature type="transmembrane region" description="Helical" evidence="7">
    <location>
        <begin position="206"/>
        <end position="227"/>
    </location>
</feature>
<comment type="similarity">
    <text evidence="2">Belongs to the major facilitator superfamily. Sugar transporter (TC 2.A.1.1) family.</text>
</comment>
<comment type="caution">
    <text evidence="9">The sequence shown here is derived from an EMBL/GenBank/DDBJ whole genome shotgun (WGS) entry which is preliminary data.</text>
</comment>
<dbReference type="PROSITE" id="PS50850">
    <property type="entry name" value="MFS"/>
    <property type="match status" value="1"/>
</dbReference>
<dbReference type="GO" id="GO:0005351">
    <property type="term" value="F:carbohydrate:proton symporter activity"/>
    <property type="evidence" value="ECO:0007669"/>
    <property type="project" value="TreeGrafter"/>
</dbReference>
<dbReference type="InterPro" id="IPR020846">
    <property type="entry name" value="MFS_dom"/>
</dbReference>
<dbReference type="AlphaFoldDB" id="A0A9P7ZPC8"/>
<dbReference type="InterPro" id="IPR005828">
    <property type="entry name" value="MFS_sugar_transport-like"/>
</dbReference>
<feature type="transmembrane region" description="Helical" evidence="7">
    <location>
        <begin position="170"/>
        <end position="194"/>
    </location>
</feature>
<keyword evidence="4 7" id="KW-1133">Transmembrane helix</keyword>
<keyword evidence="3 7" id="KW-0812">Transmembrane</keyword>
<feature type="transmembrane region" description="Helical" evidence="7">
    <location>
        <begin position="140"/>
        <end position="158"/>
    </location>
</feature>
<evidence type="ECO:0000256" key="1">
    <source>
        <dbReference type="ARBA" id="ARBA00004141"/>
    </source>
</evidence>
<evidence type="ECO:0000313" key="9">
    <source>
        <dbReference type="EMBL" id="KAG9255818.1"/>
    </source>
</evidence>
<feature type="transmembrane region" description="Helical" evidence="7">
    <location>
        <begin position="416"/>
        <end position="436"/>
    </location>
</feature>
<gene>
    <name evidence="9" type="ORF">F5Z01DRAFT_558973</name>
</gene>
<dbReference type="GO" id="GO:0016020">
    <property type="term" value="C:membrane"/>
    <property type="evidence" value="ECO:0007669"/>
    <property type="project" value="UniProtKB-SubCell"/>
</dbReference>
<dbReference type="PANTHER" id="PTHR48022:SF41">
    <property type="entry name" value="MAJOR FACILITATOR SUPERFAMILY (MFS) PROFILE DOMAIN-CONTAINING PROTEIN"/>
    <property type="match status" value="1"/>
</dbReference>
<evidence type="ECO:0000256" key="3">
    <source>
        <dbReference type="ARBA" id="ARBA00022692"/>
    </source>
</evidence>
<evidence type="ECO:0000256" key="2">
    <source>
        <dbReference type="ARBA" id="ARBA00010992"/>
    </source>
</evidence>